<protein>
    <submittedName>
        <fullName evidence="1">Terminase large subunit</fullName>
    </submittedName>
</protein>
<gene>
    <name evidence="1" type="primary">6</name>
    <name evidence="1" type="ORF">PBI_PAEDORE_6</name>
</gene>
<dbReference type="EMBL" id="MH001460">
    <property type="protein sequence ID" value="AVO22489.1"/>
    <property type="molecule type" value="Genomic_DNA"/>
</dbReference>
<organism evidence="1 2">
    <name type="scientific">Streptomyces phage Paedore</name>
    <dbReference type="NCBI Taxonomy" id="2108134"/>
    <lineage>
        <taxon>Viruses</taxon>
        <taxon>Duplodnaviria</taxon>
        <taxon>Heunggongvirae</taxon>
        <taxon>Uroviricota</taxon>
        <taxon>Caudoviricetes</taxon>
        <taxon>Arquatrovirinae</taxon>
        <taxon>Arequatrovirus</taxon>
        <taxon>Arequatrovirus paedore</taxon>
    </lineage>
</organism>
<sequence length="553" mass="62313">MAATAPLTLEEIEALEPEYLGPTWQKDAFGRWKLPEFTLGWQIAGWCAEYLDGEGSTDEKRVPWKFTTEQLRFLLWWYAIDKDGEFIYRTGVLQRLKGWGKDPLLAVISLVEFVGPSRFSHWDKDGNPVAKAHPQAWVQITAVNQEQTTNTMGYLPILMGPKLIQTYGIKAGAELIRADRGRKKLQAVTSSYRAIEGKRTTFTLLNETHHWVAGNGGHKMFETIDGNSTKMDSRYLAITNAYLPGEDSVAERTREAHNKVLEGRAIDVGTLYDSIEAHPKTPLTPEALRIVLPKIRGDAIWLKIETIIKSVMNLTISASRSRRMYLNQVVAEEDALYGPAEWDPLADDGKGLKPGDEIVLGFDGGKTSDSTALVALRVRDMHAVLLNIWEHPEGEAAKDWSVPRHEVDSAVHEAFRLFEVRAFFADVALWESYIADWSEAYGDQLGVRSPSGKDAIGWDMRSSQKTVTLAHERLMRSIFDGKLSHDGDLTLRRHVLSARRRTNNYGLSFGKESKDSPRKIDAYAALMLAHEALNELRARGKKVRKRTGRGYFM</sequence>
<dbReference type="RefSeq" id="YP_010055872.1">
    <property type="nucleotide sequence ID" value="NC_054671.1"/>
</dbReference>
<accession>A0A2P1JTN4</accession>
<evidence type="ECO:0000313" key="2">
    <source>
        <dbReference type="Proteomes" id="UP000240673"/>
    </source>
</evidence>
<keyword evidence="2" id="KW-1185">Reference proteome</keyword>
<evidence type="ECO:0000313" key="1">
    <source>
        <dbReference type="EMBL" id="AVO22489.1"/>
    </source>
</evidence>
<dbReference type="GeneID" id="64471809"/>
<dbReference type="Proteomes" id="UP000240673">
    <property type="component" value="Segment"/>
</dbReference>
<proteinExistence type="predicted"/>
<dbReference type="KEGG" id="vg:64471809"/>
<name>A0A2P1JTN4_9CAUD</name>
<reference evidence="1 2" key="1">
    <citation type="submission" date="2018-02" db="EMBL/GenBank/DDBJ databases">
        <authorList>
            <person name="Zack K.M."/>
            <person name="Dedrick R.M."/>
            <person name="Ward M."/>
            <person name="Garlena R.A."/>
            <person name="Russell D.A."/>
            <person name="Pope W.H."/>
            <person name="Jacobs-Sera D."/>
            <person name="Hatfull G.F."/>
        </authorList>
    </citation>
    <scope>NUCLEOTIDE SEQUENCE [LARGE SCALE GENOMIC DNA]</scope>
</reference>